<dbReference type="OrthoDB" id="413361at2759"/>
<reference evidence="3 4" key="1">
    <citation type="journal article" date="2019" name="Commun. Biol.">
        <title>The bagworm genome reveals a unique fibroin gene that provides high tensile strength.</title>
        <authorList>
            <person name="Kono N."/>
            <person name="Nakamura H."/>
            <person name="Ohtoshi R."/>
            <person name="Tomita M."/>
            <person name="Numata K."/>
            <person name="Arakawa K."/>
        </authorList>
    </citation>
    <scope>NUCLEOTIDE SEQUENCE [LARGE SCALE GENOMIC DNA]</scope>
</reference>
<feature type="domain" description="Reverse transcriptase Ty1/copia-type" evidence="2">
    <location>
        <begin position="319"/>
        <end position="437"/>
    </location>
</feature>
<dbReference type="STRING" id="151549.A0A4C1U126"/>
<organism evidence="3 4">
    <name type="scientific">Eumeta variegata</name>
    <name type="common">Bagworm moth</name>
    <name type="synonym">Eumeta japonica</name>
    <dbReference type="NCBI Taxonomy" id="151549"/>
    <lineage>
        <taxon>Eukaryota</taxon>
        <taxon>Metazoa</taxon>
        <taxon>Ecdysozoa</taxon>
        <taxon>Arthropoda</taxon>
        <taxon>Hexapoda</taxon>
        <taxon>Insecta</taxon>
        <taxon>Pterygota</taxon>
        <taxon>Neoptera</taxon>
        <taxon>Endopterygota</taxon>
        <taxon>Lepidoptera</taxon>
        <taxon>Glossata</taxon>
        <taxon>Ditrysia</taxon>
        <taxon>Tineoidea</taxon>
        <taxon>Psychidae</taxon>
        <taxon>Oiketicinae</taxon>
        <taxon>Eumeta</taxon>
    </lineage>
</organism>
<gene>
    <name evidence="3" type="ORF">EVAR_102074_1</name>
</gene>
<feature type="compositionally biased region" description="Polar residues" evidence="1">
    <location>
        <begin position="1"/>
        <end position="18"/>
    </location>
</feature>
<name>A0A4C1U126_EUMVA</name>
<feature type="region of interest" description="Disordered" evidence="1">
    <location>
        <begin position="42"/>
        <end position="99"/>
    </location>
</feature>
<dbReference type="Pfam" id="PF07727">
    <property type="entry name" value="RVT_2"/>
    <property type="match status" value="1"/>
</dbReference>
<comment type="caution">
    <text evidence="3">The sequence shown here is derived from an EMBL/GenBank/DDBJ whole genome shotgun (WGS) entry which is preliminary data.</text>
</comment>
<accession>A0A4C1U126</accession>
<evidence type="ECO:0000313" key="3">
    <source>
        <dbReference type="EMBL" id="GBP19526.1"/>
    </source>
</evidence>
<keyword evidence="4" id="KW-1185">Reference proteome</keyword>
<sequence>METPGTSGNKRNSCATDSQHSKRSRICINTLNPNSDRVIESWLADEESSGSEVDDIGEYFCPEHSEHNTDTSTDISDTEETQPEQLDAPSSSSDEDVPLSSLGYFRDDLRECIDPGTEVDPNKDVEAKSKIILLVEPINYVHLENATSSKQVWQNLQNAFEDSGLFRKDDWYIDSRATMHMTRRSDWMYNKQSPPIQKIMVANIEAVSVQKQNGLAERMNRMLVERAKYMLFKAKLQNLFGLRQSLLQPMSSIDPHHEFWLRRTYDETYYSDTDDYYDDNDDIQRNITLRSHQKRNMQGSNAKQWKEVMDEEYKSLLDNNTWEITTLPDDKHSMLCKWVFKTKIDKNGDIVKYKARLVIKGCSQKPGINYTEVFSPVVRVSSLRYLFALAVKHDLDICQMDAVSAFLQGDIEEEIYMKQPPMYENGQKENHWIVLKHVMRYLKGTQDYRLRGLVQRMIGVPTLVTHFFFRKKRLAGTQGNNLQLLCLQLKQSTCRYHLVYKKLYG</sequence>
<dbReference type="InterPro" id="IPR013103">
    <property type="entry name" value="RVT_2"/>
</dbReference>
<evidence type="ECO:0000313" key="4">
    <source>
        <dbReference type="Proteomes" id="UP000299102"/>
    </source>
</evidence>
<evidence type="ECO:0000256" key="1">
    <source>
        <dbReference type="SAM" id="MobiDB-lite"/>
    </source>
</evidence>
<evidence type="ECO:0000259" key="2">
    <source>
        <dbReference type="Pfam" id="PF07727"/>
    </source>
</evidence>
<feature type="region of interest" description="Disordered" evidence="1">
    <location>
        <begin position="1"/>
        <end position="28"/>
    </location>
</feature>
<dbReference type="EMBL" id="BGZK01000109">
    <property type="protein sequence ID" value="GBP19526.1"/>
    <property type="molecule type" value="Genomic_DNA"/>
</dbReference>
<proteinExistence type="predicted"/>
<dbReference type="Proteomes" id="UP000299102">
    <property type="component" value="Unassembled WGS sequence"/>
</dbReference>
<feature type="compositionally biased region" description="Acidic residues" evidence="1">
    <location>
        <begin position="43"/>
        <end position="57"/>
    </location>
</feature>
<dbReference type="AlphaFoldDB" id="A0A4C1U126"/>
<protein>
    <submittedName>
        <fullName evidence="3">Retrovirus-related Pol polyprotein from transposon TNT 1-94</fullName>
    </submittedName>
</protein>